<feature type="domain" description="Myb-like" evidence="5">
    <location>
        <begin position="9"/>
        <end position="50"/>
    </location>
</feature>
<keyword evidence="7" id="KW-1185">Reference proteome</keyword>
<evidence type="ECO:0000256" key="4">
    <source>
        <dbReference type="SAM" id="MobiDB-lite"/>
    </source>
</evidence>
<evidence type="ECO:0000313" key="6">
    <source>
        <dbReference type="EnsemblPlants" id="AET5Gv20500400.2"/>
    </source>
</evidence>
<evidence type="ECO:0000313" key="7">
    <source>
        <dbReference type="Proteomes" id="UP000015105"/>
    </source>
</evidence>
<dbReference type="SUPFAM" id="SSF46689">
    <property type="entry name" value="Homeodomain-like"/>
    <property type="match status" value="1"/>
</dbReference>
<dbReference type="Gramene" id="AET5Gv20500400.2">
    <property type="protein sequence ID" value="AET5Gv20500400.2"/>
    <property type="gene ID" value="AET5Gv20500400"/>
</dbReference>
<accession>A0A453KSI8</accession>
<keyword evidence="2" id="KW-0238">DNA-binding</keyword>
<reference evidence="7" key="1">
    <citation type="journal article" date="2014" name="Science">
        <title>Ancient hybridizations among the ancestral genomes of bread wheat.</title>
        <authorList>
            <consortium name="International Wheat Genome Sequencing Consortium,"/>
            <person name="Marcussen T."/>
            <person name="Sandve S.R."/>
            <person name="Heier L."/>
            <person name="Spannagl M."/>
            <person name="Pfeifer M."/>
            <person name="Jakobsen K.S."/>
            <person name="Wulff B.B."/>
            <person name="Steuernagel B."/>
            <person name="Mayer K.F."/>
            <person name="Olsen O.A."/>
        </authorList>
    </citation>
    <scope>NUCLEOTIDE SEQUENCE [LARGE SCALE GENOMIC DNA]</scope>
    <source>
        <strain evidence="7">cv. AL8/78</strain>
    </source>
</reference>
<dbReference type="Pfam" id="PF00249">
    <property type="entry name" value="Myb_DNA-binding"/>
    <property type="match status" value="1"/>
</dbReference>
<reference evidence="6" key="5">
    <citation type="journal article" date="2021" name="G3 (Bethesda)">
        <title>Aegilops tauschii genome assembly Aet v5.0 features greater sequence contiguity and improved annotation.</title>
        <authorList>
            <person name="Wang L."/>
            <person name="Zhu T."/>
            <person name="Rodriguez J.C."/>
            <person name="Deal K.R."/>
            <person name="Dubcovsky J."/>
            <person name="McGuire P.E."/>
            <person name="Lux T."/>
            <person name="Spannagl M."/>
            <person name="Mayer K.F.X."/>
            <person name="Baldrich P."/>
            <person name="Meyers B.C."/>
            <person name="Huo N."/>
            <person name="Gu Y.Q."/>
            <person name="Zhou H."/>
            <person name="Devos K.M."/>
            <person name="Bennetzen J.L."/>
            <person name="Unver T."/>
            <person name="Budak H."/>
            <person name="Gulick P.J."/>
            <person name="Galiba G."/>
            <person name="Kalapos B."/>
            <person name="Nelson D.R."/>
            <person name="Li P."/>
            <person name="You F.M."/>
            <person name="Luo M.C."/>
            <person name="Dvorak J."/>
        </authorList>
    </citation>
    <scope>NUCLEOTIDE SEQUENCE [LARGE SCALE GENOMIC DNA]</scope>
    <source>
        <strain evidence="6">cv. AL8/78</strain>
    </source>
</reference>
<dbReference type="GO" id="GO:0005634">
    <property type="term" value="C:nucleus"/>
    <property type="evidence" value="ECO:0007669"/>
    <property type="project" value="UniProtKB-SubCell"/>
</dbReference>
<dbReference type="InterPro" id="IPR001005">
    <property type="entry name" value="SANT/Myb"/>
</dbReference>
<evidence type="ECO:0000256" key="3">
    <source>
        <dbReference type="ARBA" id="ARBA00023242"/>
    </source>
</evidence>
<dbReference type="PROSITE" id="PS50090">
    <property type="entry name" value="MYB_LIKE"/>
    <property type="match status" value="1"/>
</dbReference>
<proteinExistence type="predicted"/>
<evidence type="ECO:0000256" key="1">
    <source>
        <dbReference type="ARBA" id="ARBA00004123"/>
    </source>
</evidence>
<dbReference type="InterPro" id="IPR009057">
    <property type="entry name" value="Homeodomain-like_sf"/>
</dbReference>
<sequence length="146" mass="16043">MGRQPCCDKVGLKKGPWTAEEDQKLVSFLLSNGQCCWRAVPKLAGVAPVREELPAAVDQLPPAGPQARAALRRGGEDGDRPARAARKQVVQDRLPPARPDRQRDQEPLEHAHQEEAEEDGHRPRHPQAPPACCCCYPSAAAAAYRW</sequence>
<name>A0A453KSI8_AEGTS</name>
<protein>
    <recommendedName>
        <fullName evidence="5">Myb-like domain-containing protein</fullName>
    </recommendedName>
</protein>
<dbReference type="PANTHER" id="PTHR47999:SF32">
    <property type="entry name" value="PROTEIN ODORANT1-LIKE"/>
    <property type="match status" value="1"/>
</dbReference>
<dbReference type="Gene3D" id="1.10.10.60">
    <property type="entry name" value="Homeodomain-like"/>
    <property type="match status" value="1"/>
</dbReference>
<evidence type="ECO:0000259" key="5">
    <source>
        <dbReference type="PROSITE" id="PS50090"/>
    </source>
</evidence>
<feature type="compositionally biased region" description="Basic and acidic residues" evidence="4">
    <location>
        <begin position="98"/>
        <end position="114"/>
    </location>
</feature>
<feature type="region of interest" description="Disordered" evidence="4">
    <location>
        <begin position="57"/>
        <end position="130"/>
    </location>
</feature>
<feature type="compositionally biased region" description="Basic and acidic residues" evidence="4">
    <location>
        <begin position="73"/>
        <end position="82"/>
    </location>
</feature>
<reference evidence="6" key="3">
    <citation type="journal article" date="2017" name="Nature">
        <title>Genome sequence of the progenitor of the wheat D genome Aegilops tauschii.</title>
        <authorList>
            <person name="Luo M.C."/>
            <person name="Gu Y.Q."/>
            <person name="Puiu D."/>
            <person name="Wang H."/>
            <person name="Twardziok S.O."/>
            <person name="Deal K.R."/>
            <person name="Huo N."/>
            <person name="Zhu T."/>
            <person name="Wang L."/>
            <person name="Wang Y."/>
            <person name="McGuire P.E."/>
            <person name="Liu S."/>
            <person name="Long H."/>
            <person name="Ramasamy R.K."/>
            <person name="Rodriguez J.C."/>
            <person name="Van S.L."/>
            <person name="Yuan L."/>
            <person name="Wang Z."/>
            <person name="Xia Z."/>
            <person name="Xiao L."/>
            <person name="Anderson O.D."/>
            <person name="Ouyang S."/>
            <person name="Liang Y."/>
            <person name="Zimin A.V."/>
            <person name="Pertea G."/>
            <person name="Qi P."/>
            <person name="Bennetzen J.L."/>
            <person name="Dai X."/>
            <person name="Dawson M.W."/>
            <person name="Muller H.G."/>
            <person name="Kugler K."/>
            <person name="Rivarola-Duarte L."/>
            <person name="Spannagl M."/>
            <person name="Mayer K.F.X."/>
            <person name="Lu F.H."/>
            <person name="Bevan M.W."/>
            <person name="Leroy P."/>
            <person name="Li P."/>
            <person name="You F.M."/>
            <person name="Sun Q."/>
            <person name="Liu Z."/>
            <person name="Lyons E."/>
            <person name="Wicker T."/>
            <person name="Salzberg S.L."/>
            <person name="Devos K.M."/>
            <person name="Dvorak J."/>
        </authorList>
    </citation>
    <scope>NUCLEOTIDE SEQUENCE [LARGE SCALE GENOMIC DNA]</scope>
    <source>
        <strain evidence="6">cv. AL8/78</strain>
    </source>
</reference>
<dbReference type="EnsemblPlants" id="AET5Gv20500400.2">
    <property type="protein sequence ID" value="AET5Gv20500400.2"/>
    <property type="gene ID" value="AET5Gv20500400"/>
</dbReference>
<comment type="subcellular location">
    <subcellularLocation>
        <location evidence="1">Nucleus</location>
    </subcellularLocation>
</comment>
<dbReference type="GO" id="GO:0003677">
    <property type="term" value="F:DNA binding"/>
    <property type="evidence" value="ECO:0007669"/>
    <property type="project" value="UniProtKB-KW"/>
</dbReference>
<reference evidence="7" key="2">
    <citation type="journal article" date="2017" name="Nat. Plants">
        <title>The Aegilops tauschii genome reveals multiple impacts of transposons.</title>
        <authorList>
            <person name="Zhao G."/>
            <person name="Zou C."/>
            <person name="Li K."/>
            <person name="Wang K."/>
            <person name="Li T."/>
            <person name="Gao L."/>
            <person name="Zhang X."/>
            <person name="Wang H."/>
            <person name="Yang Z."/>
            <person name="Liu X."/>
            <person name="Jiang W."/>
            <person name="Mao L."/>
            <person name="Kong X."/>
            <person name="Jiao Y."/>
            <person name="Jia J."/>
        </authorList>
    </citation>
    <scope>NUCLEOTIDE SEQUENCE [LARGE SCALE GENOMIC DNA]</scope>
    <source>
        <strain evidence="7">cv. AL8/78</strain>
    </source>
</reference>
<reference evidence="6" key="4">
    <citation type="submission" date="2019-03" db="UniProtKB">
        <authorList>
            <consortium name="EnsemblPlants"/>
        </authorList>
    </citation>
    <scope>IDENTIFICATION</scope>
</reference>
<dbReference type="AlphaFoldDB" id="A0A453KSI8"/>
<dbReference type="InterPro" id="IPR015495">
    <property type="entry name" value="Myb_TF_plants"/>
</dbReference>
<dbReference type="Proteomes" id="UP000015105">
    <property type="component" value="Chromosome 5D"/>
</dbReference>
<keyword evidence="3" id="KW-0539">Nucleus</keyword>
<dbReference type="PANTHER" id="PTHR47999">
    <property type="entry name" value="TRANSCRIPTION FACTOR MYB8-RELATED-RELATED"/>
    <property type="match status" value="1"/>
</dbReference>
<organism evidence="6 7">
    <name type="scientific">Aegilops tauschii subsp. strangulata</name>
    <name type="common">Goatgrass</name>
    <dbReference type="NCBI Taxonomy" id="200361"/>
    <lineage>
        <taxon>Eukaryota</taxon>
        <taxon>Viridiplantae</taxon>
        <taxon>Streptophyta</taxon>
        <taxon>Embryophyta</taxon>
        <taxon>Tracheophyta</taxon>
        <taxon>Spermatophyta</taxon>
        <taxon>Magnoliopsida</taxon>
        <taxon>Liliopsida</taxon>
        <taxon>Poales</taxon>
        <taxon>Poaceae</taxon>
        <taxon>BOP clade</taxon>
        <taxon>Pooideae</taxon>
        <taxon>Triticodae</taxon>
        <taxon>Triticeae</taxon>
        <taxon>Triticinae</taxon>
        <taxon>Aegilops</taxon>
    </lineage>
</organism>
<evidence type="ECO:0000256" key="2">
    <source>
        <dbReference type="ARBA" id="ARBA00023125"/>
    </source>
</evidence>
<dbReference type="CDD" id="cd00167">
    <property type="entry name" value="SANT"/>
    <property type="match status" value="1"/>
</dbReference>